<organism evidence="1 2">
    <name type="scientific">Ichthyenterobacterium magnum</name>
    <dbReference type="NCBI Taxonomy" id="1230530"/>
    <lineage>
        <taxon>Bacteria</taxon>
        <taxon>Pseudomonadati</taxon>
        <taxon>Bacteroidota</taxon>
        <taxon>Flavobacteriia</taxon>
        <taxon>Flavobacteriales</taxon>
        <taxon>Flavobacteriaceae</taxon>
        <taxon>Ichthyenterobacterium</taxon>
    </lineage>
</organism>
<reference evidence="1 2" key="1">
    <citation type="submission" date="2018-09" db="EMBL/GenBank/DDBJ databases">
        <title>Genomic Encyclopedia of Archaeal and Bacterial Type Strains, Phase II (KMG-II): from individual species to whole genera.</title>
        <authorList>
            <person name="Goeker M."/>
        </authorList>
    </citation>
    <scope>NUCLEOTIDE SEQUENCE [LARGE SCALE GENOMIC DNA]</scope>
    <source>
        <strain evidence="1 2">DSM 26283</strain>
    </source>
</reference>
<evidence type="ECO:0000313" key="1">
    <source>
        <dbReference type="EMBL" id="RKE98560.1"/>
    </source>
</evidence>
<protein>
    <submittedName>
        <fullName evidence="1">Uncharacterized protein</fullName>
    </submittedName>
</protein>
<dbReference type="Proteomes" id="UP000284892">
    <property type="component" value="Unassembled WGS sequence"/>
</dbReference>
<accession>A0A420DWF1</accession>
<comment type="caution">
    <text evidence="1">The sequence shown here is derived from an EMBL/GenBank/DDBJ whole genome shotgun (WGS) entry which is preliminary data.</text>
</comment>
<evidence type="ECO:0000313" key="2">
    <source>
        <dbReference type="Proteomes" id="UP000284892"/>
    </source>
</evidence>
<keyword evidence="2" id="KW-1185">Reference proteome</keyword>
<dbReference type="AlphaFoldDB" id="A0A420DWF1"/>
<gene>
    <name evidence="1" type="ORF">BXY80_0650</name>
</gene>
<sequence>MEQNKQRAQPVNRVIFILLSVLMINCNQKVLQPTNDDHKLLNLYLLERMVNLKAIDQKRDSIILGLSNANSVIFSNYKDYLELKKDSFIKMPKSVSKTINGKLEFIPLVKGDSTYNSLLSKPWVNIKVDSIVRVVYSDNEYSNYEKQVSNGKWDSIVFDKFKYIRPSSLNSSSGLDLNSKKKRNWILYVSKPMYTSNKKYALIYGQYVGSAIYPEIGVYENRNNKWHKVSTIKNW</sequence>
<dbReference type="EMBL" id="RAQJ01000001">
    <property type="protein sequence ID" value="RKE98560.1"/>
    <property type="molecule type" value="Genomic_DNA"/>
</dbReference>
<name>A0A420DWF1_9FLAO</name>
<proteinExistence type="predicted"/>